<gene>
    <name evidence="2" type="primary">lxmK</name>
    <name evidence="2" type="ORF">H9800_11015</name>
</gene>
<accession>A0A9D2H8A4</accession>
<proteinExistence type="predicted"/>
<sequence length="346" mass="38053">LLDRAGLGVFDRETVTSPIGRNTSWRGRTTSGRDVFVKHLTGHGADRRYRRSVGFETFVAAQSAGAIASPALLASDEESCLLVFELVTDTTTGGDLMVAEAFTEQHAGDLGTMLGELHEGKAPAGLVMDDSPPSLPPLGYFEGLSLDTYLEASAAELEAWQLLQDDDELIAALRRLREWESAAEGRPSHGDFRVDQVLFHEDRPYLADWEEFRLADPARDVGAFVGEWLFRAMLDLVTNRGDSDFVDLEFTHELVIERGTAKLERLLPLISAFLTSYFRRRGEIDADFSTRATGFAGWHLIDRLIAGAASSHRLTGVQRASAGVGRNAVLFPDRFSQIFGFEEAAA</sequence>
<reference evidence="2" key="2">
    <citation type="submission" date="2021-04" db="EMBL/GenBank/DDBJ databases">
        <authorList>
            <person name="Gilroy R."/>
        </authorList>
    </citation>
    <scope>NUCLEOTIDE SEQUENCE</scope>
    <source>
        <strain evidence="2">ChiHjej8B7-3636</strain>
    </source>
</reference>
<dbReference type="Gene3D" id="3.90.1200.10">
    <property type="match status" value="1"/>
</dbReference>
<comment type="caution">
    <text evidence="2">The sequence shown here is derived from an EMBL/GenBank/DDBJ whole genome shotgun (WGS) entry which is preliminary data.</text>
</comment>
<dbReference type="Pfam" id="PF01636">
    <property type="entry name" value="APH"/>
    <property type="match status" value="1"/>
</dbReference>
<organism evidence="2 3">
    <name type="scientific">Candidatus Microbacterium stercoravium</name>
    <dbReference type="NCBI Taxonomy" id="2838697"/>
    <lineage>
        <taxon>Bacteria</taxon>
        <taxon>Bacillati</taxon>
        <taxon>Actinomycetota</taxon>
        <taxon>Actinomycetes</taxon>
        <taxon>Micrococcales</taxon>
        <taxon>Microbacteriaceae</taxon>
        <taxon>Microbacterium</taxon>
    </lineage>
</organism>
<evidence type="ECO:0000313" key="2">
    <source>
        <dbReference type="EMBL" id="HJA05376.1"/>
    </source>
</evidence>
<protein>
    <submittedName>
        <fullName evidence="2">Class IV lanthionine synthetase subunit LxmK</fullName>
    </submittedName>
</protein>
<feature type="non-terminal residue" evidence="2">
    <location>
        <position position="1"/>
    </location>
</feature>
<dbReference type="NCBIfam" id="NF038156">
    <property type="entry name" value="lant_syn_V_LxmK"/>
    <property type="match status" value="1"/>
</dbReference>
<dbReference type="SUPFAM" id="SSF56112">
    <property type="entry name" value="Protein kinase-like (PK-like)"/>
    <property type="match status" value="1"/>
</dbReference>
<evidence type="ECO:0000259" key="1">
    <source>
        <dbReference type="Pfam" id="PF01636"/>
    </source>
</evidence>
<dbReference type="InterPro" id="IPR011009">
    <property type="entry name" value="Kinase-like_dom_sf"/>
</dbReference>
<name>A0A9D2H8A4_9MICO</name>
<dbReference type="InterPro" id="IPR002575">
    <property type="entry name" value="Aminoglycoside_PTrfase"/>
</dbReference>
<dbReference type="EMBL" id="DXAM01000149">
    <property type="protein sequence ID" value="HJA05376.1"/>
    <property type="molecule type" value="Genomic_DNA"/>
</dbReference>
<reference evidence="2" key="1">
    <citation type="journal article" date="2021" name="PeerJ">
        <title>Extensive microbial diversity within the chicken gut microbiome revealed by metagenomics and culture.</title>
        <authorList>
            <person name="Gilroy R."/>
            <person name="Ravi A."/>
            <person name="Getino M."/>
            <person name="Pursley I."/>
            <person name="Horton D.L."/>
            <person name="Alikhan N.F."/>
            <person name="Baker D."/>
            <person name="Gharbi K."/>
            <person name="Hall N."/>
            <person name="Watson M."/>
            <person name="Adriaenssens E.M."/>
            <person name="Foster-Nyarko E."/>
            <person name="Jarju S."/>
            <person name="Secka A."/>
            <person name="Antonio M."/>
            <person name="Oren A."/>
            <person name="Chaudhuri R.R."/>
            <person name="La Ragione R."/>
            <person name="Hildebrand F."/>
            <person name="Pallen M.J."/>
        </authorList>
    </citation>
    <scope>NUCLEOTIDE SEQUENCE</scope>
    <source>
        <strain evidence="2">ChiHjej8B7-3636</strain>
    </source>
</reference>
<feature type="domain" description="Aminoglycoside phosphotransferase" evidence="1">
    <location>
        <begin position="25"/>
        <end position="225"/>
    </location>
</feature>
<dbReference type="AlphaFoldDB" id="A0A9D2H8A4"/>
<evidence type="ECO:0000313" key="3">
    <source>
        <dbReference type="Proteomes" id="UP000824220"/>
    </source>
</evidence>
<dbReference type="Proteomes" id="UP000824220">
    <property type="component" value="Unassembled WGS sequence"/>
</dbReference>